<feature type="binding site" evidence="7">
    <location>
        <position position="108"/>
    </location>
    <ligand>
        <name>Zn(2+)</name>
        <dbReference type="ChEBI" id="CHEBI:29105"/>
    </ligand>
</feature>
<dbReference type="PANTHER" id="PTHR43311">
    <property type="entry name" value="GLUTAMATE--TRNA LIGASE"/>
    <property type="match status" value="1"/>
</dbReference>
<dbReference type="Pfam" id="PF00749">
    <property type="entry name" value="tRNA-synt_1c"/>
    <property type="match status" value="1"/>
</dbReference>
<dbReference type="PANTHER" id="PTHR43311:SF2">
    <property type="entry name" value="GLUTAMATE--TRNA LIGASE, MITOCHONDRIAL-RELATED"/>
    <property type="match status" value="1"/>
</dbReference>
<dbReference type="FunFam" id="3.40.50.620:FF:000045">
    <property type="entry name" value="Glutamate--tRNA ligase, mitochondrial"/>
    <property type="match status" value="1"/>
</dbReference>
<comment type="function">
    <text evidence="7">Catalyzes the attachment of glutamate to tRNA(Glu) in a two-step reaction: glutamate is first activated by ATP to form Glu-AMP and then transferred to the acceptor end of tRNA(Glu).</text>
</comment>
<comment type="cofactor">
    <cofactor evidence="7">
        <name>Zn(2+)</name>
        <dbReference type="ChEBI" id="CHEBI:29105"/>
    </cofactor>
    <text evidence="7">Binds 1 zinc ion per subunit.</text>
</comment>
<feature type="binding site" evidence="7">
    <location>
        <position position="253"/>
    </location>
    <ligand>
        <name>ATP</name>
        <dbReference type="ChEBI" id="CHEBI:30616"/>
    </ligand>
</feature>
<comment type="similarity">
    <text evidence="1 7">Belongs to the class-I aminoacyl-tRNA synthetase family. Glutamate--tRNA ligase type 1 subfamily.</text>
</comment>
<dbReference type="GO" id="GO:0000049">
    <property type="term" value="F:tRNA binding"/>
    <property type="evidence" value="ECO:0007669"/>
    <property type="project" value="InterPro"/>
</dbReference>
<dbReference type="GO" id="GO:0008270">
    <property type="term" value="F:zinc ion binding"/>
    <property type="evidence" value="ECO:0007669"/>
    <property type="project" value="UniProtKB-UniRule"/>
</dbReference>
<comment type="subunit">
    <text evidence="7">Monomer.</text>
</comment>
<feature type="domain" description="Aminoacyl-tRNA synthetase class I anticodon-binding" evidence="9">
    <location>
        <begin position="334"/>
        <end position="477"/>
    </location>
</feature>
<dbReference type="SUPFAM" id="SSF48163">
    <property type="entry name" value="An anticodon-binding domain of class I aminoacyl-tRNA synthetases"/>
    <property type="match status" value="1"/>
</dbReference>
<keyword evidence="3 7" id="KW-0547">Nucleotide-binding</keyword>
<dbReference type="OrthoDB" id="9807503at2"/>
<proteinExistence type="inferred from homology"/>
<keyword evidence="5 7" id="KW-0648">Protein biosynthesis</keyword>
<organism evidence="10 11">
    <name type="scientific">Anaerotignum neopropionicum</name>
    <dbReference type="NCBI Taxonomy" id="36847"/>
    <lineage>
        <taxon>Bacteria</taxon>
        <taxon>Bacillati</taxon>
        <taxon>Bacillota</taxon>
        <taxon>Clostridia</taxon>
        <taxon>Lachnospirales</taxon>
        <taxon>Anaerotignaceae</taxon>
        <taxon>Anaerotignum</taxon>
    </lineage>
</organism>
<dbReference type="HAMAP" id="MF_00022">
    <property type="entry name" value="Glu_tRNA_synth_type1"/>
    <property type="match status" value="1"/>
</dbReference>
<keyword evidence="4 7" id="KW-0067">ATP-binding</keyword>
<comment type="caution">
    <text evidence="10">The sequence shown here is derived from an EMBL/GenBank/DDBJ whole genome shotgun (WGS) entry which is preliminary data.</text>
</comment>
<dbReference type="InterPro" id="IPR014729">
    <property type="entry name" value="Rossmann-like_a/b/a_fold"/>
</dbReference>
<reference evidence="10 11" key="1">
    <citation type="submission" date="2016-01" db="EMBL/GenBank/DDBJ databases">
        <title>Genome sequence of Clostridium neopropionicum X4, DSM-3847.</title>
        <authorList>
            <person name="Poehlein A."/>
            <person name="Beck M.H."/>
            <person name="Bengelsdorf F.R."/>
            <person name="Daniel R."/>
            <person name="Duerre P."/>
        </authorList>
    </citation>
    <scope>NUCLEOTIDE SEQUENCE [LARGE SCALE GENOMIC DNA]</scope>
    <source>
        <strain evidence="10 11">DSM-3847</strain>
    </source>
</reference>
<comment type="catalytic activity">
    <reaction evidence="7">
        <text>tRNA(Glu) + L-glutamate + ATP = L-glutamyl-tRNA(Glu) + AMP + diphosphate</text>
        <dbReference type="Rhea" id="RHEA:23540"/>
        <dbReference type="Rhea" id="RHEA-COMP:9663"/>
        <dbReference type="Rhea" id="RHEA-COMP:9680"/>
        <dbReference type="ChEBI" id="CHEBI:29985"/>
        <dbReference type="ChEBI" id="CHEBI:30616"/>
        <dbReference type="ChEBI" id="CHEBI:33019"/>
        <dbReference type="ChEBI" id="CHEBI:78442"/>
        <dbReference type="ChEBI" id="CHEBI:78520"/>
        <dbReference type="ChEBI" id="CHEBI:456215"/>
        <dbReference type="EC" id="6.1.1.17"/>
    </reaction>
</comment>
<dbReference type="Proteomes" id="UP000070539">
    <property type="component" value="Unassembled WGS sequence"/>
</dbReference>
<dbReference type="InterPro" id="IPR001412">
    <property type="entry name" value="aa-tRNA-synth_I_CS"/>
</dbReference>
<dbReference type="InterPro" id="IPR000924">
    <property type="entry name" value="Glu/Gln-tRNA-synth"/>
</dbReference>
<dbReference type="Gene3D" id="1.10.10.350">
    <property type="match status" value="1"/>
</dbReference>
<comment type="subcellular location">
    <subcellularLocation>
        <location evidence="7">Cytoplasm</location>
    </subcellularLocation>
</comment>
<feature type="domain" description="Glutamyl/glutaminyl-tRNA synthetase class Ib catalytic" evidence="8">
    <location>
        <begin position="2"/>
        <end position="319"/>
    </location>
</feature>
<dbReference type="InterPro" id="IPR004527">
    <property type="entry name" value="Glu-tRNA-ligase_bac/mito"/>
</dbReference>
<dbReference type="InterPro" id="IPR008925">
    <property type="entry name" value="aa_tRNA-synth_I_cd-bd_sf"/>
</dbReference>
<dbReference type="InterPro" id="IPR020751">
    <property type="entry name" value="aa-tRNA-synth_I_codon-bd_sub2"/>
</dbReference>
<dbReference type="PROSITE" id="PS00178">
    <property type="entry name" value="AA_TRNA_LIGASE_I"/>
    <property type="match status" value="1"/>
</dbReference>
<evidence type="ECO:0000259" key="8">
    <source>
        <dbReference type="Pfam" id="PF00749"/>
    </source>
</evidence>
<keyword evidence="6 7" id="KW-0030">Aminoacyl-tRNA synthetase</keyword>
<dbReference type="GO" id="GO:0005737">
    <property type="term" value="C:cytoplasm"/>
    <property type="evidence" value="ECO:0007669"/>
    <property type="project" value="UniProtKB-SubCell"/>
</dbReference>
<protein>
    <recommendedName>
        <fullName evidence="7">Glutamate--tRNA ligase</fullName>
        <ecNumber evidence="7">6.1.1.17</ecNumber>
    </recommendedName>
    <alternativeName>
        <fullName evidence="7">Glutamyl-tRNA synthetase</fullName>
        <shortName evidence="7">GluRS</shortName>
    </alternativeName>
</protein>
<dbReference type="SUPFAM" id="SSF52374">
    <property type="entry name" value="Nucleotidylyl transferase"/>
    <property type="match status" value="1"/>
</dbReference>
<name>A0A136WHZ1_9FIRM</name>
<evidence type="ECO:0000256" key="4">
    <source>
        <dbReference type="ARBA" id="ARBA00022840"/>
    </source>
</evidence>
<evidence type="ECO:0000256" key="1">
    <source>
        <dbReference type="ARBA" id="ARBA00007894"/>
    </source>
</evidence>
<dbReference type="InterPro" id="IPR033910">
    <property type="entry name" value="GluRS_core"/>
</dbReference>
<sequence length="482" mass="54536">MEIRTRFAPSPTGYMHIGNLRTALYEYLIAKSQGGKFILRIEDTDQERFVEGATDIIYNTLKMTGLHHDEGPDVGGEYGPYVQSERMGMYMNYALELIEKGEAYYCFCTKERLDGLKESNGEGAAFAKYDRHCYHLSKEDVLGKLDSGVPYVIRQKMPEEGTTTFHDLVYGEITVENKELDDQILMKADGFPTYNFANVVDDHLMEITHVVRGSEYLSSTPKYNLLYRAFGWEAPVYVHLPAVMRDAHHKLSKRHGDKSFEDLVREGYLVEAIVNYIALLGWSPSDNSEIFTLKELEGKFDIAGLSKSPSIFDIKKLTWMNGEYMKAMDFEKFYGLAEPKLKEALGETQLDLKKIATLLQKRLETLNDIPALVAFFKELPEYGTELYTHKKMKTDDAIALSSLQAAMPVLEALTQWDETAIHDSMMALVGELGIKNGQLLWPIRTALSGEPTSPGGAFELAYILGKEETLRRMEKGIALLSQ</sequence>
<gene>
    <name evidence="7 10" type="primary">gltX</name>
    <name evidence="10" type="ORF">CLNEO_00960</name>
</gene>
<accession>A0A136WHZ1</accession>
<keyword evidence="7" id="KW-0479">Metal-binding</keyword>
<dbReference type="GO" id="GO:0006424">
    <property type="term" value="P:glutamyl-tRNA aminoacylation"/>
    <property type="evidence" value="ECO:0007669"/>
    <property type="project" value="UniProtKB-UniRule"/>
</dbReference>
<evidence type="ECO:0000313" key="10">
    <source>
        <dbReference type="EMBL" id="KXL54000.1"/>
    </source>
</evidence>
<dbReference type="PATRIC" id="fig|36847.3.peg.112"/>
<evidence type="ECO:0000256" key="6">
    <source>
        <dbReference type="ARBA" id="ARBA00023146"/>
    </source>
</evidence>
<dbReference type="InterPro" id="IPR045462">
    <property type="entry name" value="aa-tRNA-synth_I_cd-bd"/>
</dbReference>
<feature type="binding site" evidence="7">
    <location>
        <position position="135"/>
    </location>
    <ligand>
        <name>Zn(2+)</name>
        <dbReference type="ChEBI" id="CHEBI:29105"/>
    </ligand>
</feature>
<dbReference type="CDD" id="cd00808">
    <property type="entry name" value="GluRS_core"/>
    <property type="match status" value="1"/>
</dbReference>
<keyword evidence="11" id="KW-1185">Reference proteome</keyword>
<dbReference type="RefSeq" id="WP_066083409.1">
    <property type="nucleotide sequence ID" value="NZ_LRVM01000001.1"/>
</dbReference>
<dbReference type="GO" id="GO:0005524">
    <property type="term" value="F:ATP binding"/>
    <property type="evidence" value="ECO:0007669"/>
    <property type="project" value="UniProtKB-UniRule"/>
</dbReference>
<dbReference type="STRING" id="36847.CLNEO_00960"/>
<evidence type="ECO:0000256" key="3">
    <source>
        <dbReference type="ARBA" id="ARBA00022741"/>
    </source>
</evidence>
<dbReference type="EMBL" id="LRVM01000001">
    <property type="protein sequence ID" value="KXL54000.1"/>
    <property type="molecule type" value="Genomic_DNA"/>
</dbReference>
<evidence type="ECO:0000259" key="9">
    <source>
        <dbReference type="Pfam" id="PF19269"/>
    </source>
</evidence>
<keyword evidence="2 7" id="KW-0436">Ligase</keyword>
<evidence type="ECO:0000313" key="11">
    <source>
        <dbReference type="Proteomes" id="UP000070539"/>
    </source>
</evidence>
<dbReference type="Pfam" id="PF19269">
    <property type="entry name" value="Anticodon_2"/>
    <property type="match status" value="1"/>
</dbReference>
<evidence type="ECO:0000256" key="5">
    <source>
        <dbReference type="ARBA" id="ARBA00022917"/>
    </source>
</evidence>
<dbReference type="InterPro" id="IPR049940">
    <property type="entry name" value="GluQ/Sye"/>
</dbReference>
<evidence type="ECO:0000256" key="7">
    <source>
        <dbReference type="HAMAP-Rule" id="MF_00022"/>
    </source>
</evidence>
<dbReference type="Gene3D" id="3.40.50.620">
    <property type="entry name" value="HUPs"/>
    <property type="match status" value="1"/>
</dbReference>
<keyword evidence="7" id="KW-0862">Zinc</keyword>
<dbReference type="NCBIfam" id="TIGR00464">
    <property type="entry name" value="gltX_bact"/>
    <property type="match status" value="1"/>
</dbReference>
<dbReference type="PRINTS" id="PR00987">
    <property type="entry name" value="TRNASYNTHGLU"/>
</dbReference>
<feature type="binding site" evidence="7">
    <location>
        <position position="133"/>
    </location>
    <ligand>
        <name>Zn(2+)</name>
        <dbReference type="ChEBI" id="CHEBI:29105"/>
    </ligand>
</feature>
<dbReference type="EC" id="6.1.1.17" evidence="7"/>
<evidence type="ECO:0000256" key="2">
    <source>
        <dbReference type="ARBA" id="ARBA00022598"/>
    </source>
</evidence>
<dbReference type="GO" id="GO:0004818">
    <property type="term" value="F:glutamate-tRNA ligase activity"/>
    <property type="evidence" value="ECO:0007669"/>
    <property type="project" value="UniProtKB-UniRule"/>
</dbReference>
<feature type="short sequence motif" description="'KMSKS' region" evidence="7">
    <location>
        <begin position="250"/>
        <end position="254"/>
    </location>
</feature>
<dbReference type="AlphaFoldDB" id="A0A136WHZ1"/>
<dbReference type="InterPro" id="IPR020058">
    <property type="entry name" value="Glu/Gln-tRNA-synth_Ib_cat-dom"/>
</dbReference>
<feature type="binding site" evidence="7">
    <location>
        <position position="106"/>
    </location>
    <ligand>
        <name>Zn(2+)</name>
        <dbReference type="ChEBI" id="CHEBI:29105"/>
    </ligand>
</feature>
<feature type="short sequence motif" description="'HIGH' region" evidence="7">
    <location>
        <begin position="9"/>
        <end position="19"/>
    </location>
</feature>
<keyword evidence="7" id="KW-0963">Cytoplasm</keyword>